<dbReference type="AlphaFoldDB" id="A0A917INX7"/>
<sequence>MKYLFAAVCGLMLVSCNGNNSGQEAAATQADSTTSAEKTPEVEQVAVTPQDKPAEGQYCFIEKVYEKEGVAYIDADYIQFLMGKAAVTAARKKGDAEPLVRNGDTTWSVPNDYYILNENRKIRTLALQPGFRLVTVKQPGDVPGVEYLKKYAKDAVFILTLDAADSTVTQIKEQYLP</sequence>
<accession>A0A917INX7</accession>
<reference evidence="3" key="1">
    <citation type="journal article" date="2014" name="Int. J. Syst. Evol. Microbiol.">
        <title>Complete genome sequence of Corynebacterium casei LMG S-19264T (=DSM 44701T), isolated from a smear-ripened cheese.</title>
        <authorList>
            <consortium name="US DOE Joint Genome Institute (JGI-PGF)"/>
            <person name="Walter F."/>
            <person name="Albersmeier A."/>
            <person name="Kalinowski J."/>
            <person name="Ruckert C."/>
        </authorList>
    </citation>
    <scope>NUCLEOTIDE SEQUENCE</scope>
    <source>
        <strain evidence="3">CGMCC 1.15290</strain>
    </source>
</reference>
<proteinExistence type="predicted"/>
<dbReference type="PROSITE" id="PS51257">
    <property type="entry name" value="PROKAR_LIPOPROTEIN"/>
    <property type="match status" value="1"/>
</dbReference>
<feature type="compositionally biased region" description="Low complexity" evidence="1">
    <location>
        <begin position="23"/>
        <end position="37"/>
    </location>
</feature>
<comment type="caution">
    <text evidence="3">The sequence shown here is derived from an EMBL/GenBank/DDBJ whole genome shotgun (WGS) entry which is preliminary data.</text>
</comment>
<dbReference type="EMBL" id="BMIB01000001">
    <property type="protein sequence ID" value="GGH57448.1"/>
    <property type="molecule type" value="Genomic_DNA"/>
</dbReference>
<evidence type="ECO:0000256" key="2">
    <source>
        <dbReference type="SAM" id="SignalP"/>
    </source>
</evidence>
<evidence type="ECO:0008006" key="5">
    <source>
        <dbReference type="Google" id="ProtNLM"/>
    </source>
</evidence>
<organism evidence="3 4">
    <name type="scientific">Filimonas zeae</name>
    <dbReference type="NCBI Taxonomy" id="1737353"/>
    <lineage>
        <taxon>Bacteria</taxon>
        <taxon>Pseudomonadati</taxon>
        <taxon>Bacteroidota</taxon>
        <taxon>Chitinophagia</taxon>
        <taxon>Chitinophagales</taxon>
        <taxon>Chitinophagaceae</taxon>
        <taxon>Filimonas</taxon>
    </lineage>
</organism>
<evidence type="ECO:0000313" key="3">
    <source>
        <dbReference type="EMBL" id="GGH57448.1"/>
    </source>
</evidence>
<evidence type="ECO:0000313" key="4">
    <source>
        <dbReference type="Proteomes" id="UP000627292"/>
    </source>
</evidence>
<dbReference type="Proteomes" id="UP000627292">
    <property type="component" value="Unassembled WGS sequence"/>
</dbReference>
<feature type="signal peptide" evidence="2">
    <location>
        <begin position="1"/>
        <end position="20"/>
    </location>
</feature>
<keyword evidence="2" id="KW-0732">Signal</keyword>
<name>A0A917INX7_9BACT</name>
<keyword evidence="4" id="KW-1185">Reference proteome</keyword>
<reference evidence="3" key="2">
    <citation type="submission" date="2020-09" db="EMBL/GenBank/DDBJ databases">
        <authorList>
            <person name="Sun Q."/>
            <person name="Zhou Y."/>
        </authorList>
    </citation>
    <scope>NUCLEOTIDE SEQUENCE</scope>
    <source>
        <strain evidence="3">CGMCC 1.15290</strain>
    </source>
</reference>
<protein>
    <recommendedName>
        <fullName evidence="5">Lipoprotein</fullName>
    </recommendedName>
</protein>
<feature type="chain" id="PRO_5037092041" description="Lipoprotein" evidence="2">
    <location>
        <begin position="21"/>
        <end position="177"/>
    </location>
</feature>
<dbReference type="RefSeq" id="WP_188949843.1">
    <property type="nucleotide sequence ID" value="NZ_BMIB01000001.1"/>
</dbReference>
<evidence type="ECO:0000256" key="1">
    <source>
        <dbReference type="SAM" id="MobiDB-lite"/>
    </source>
</evidence>
<gene>
    <name evidence="3" type="ORF">GCM10011379_02150</name>
</gene>
<feature type="region of interest" description="Disordered" evidence="1">
    <location>
        <begin position="23"/>
        <end position="42"/>
    </location>
</feature>